<dbReference type="InterPro" id="IPR027417">
    <property type="entry name" value="P-loop_NTPase"/>
</dbReference>
<dbReference type="InterPro" id="IPR003593">
    <property type="entry name" value="AAA+_ATPase"/>
</dbReference>
<keyword evidence="3 5" id="KW-0067">ATP-binding</keyword>
<dbReference type="PROSITE" id="PS50893">
    <property type="entry name" value="ABC_TRANSPORTER_2"/>
    <property type="match status" value="1"/>
</dbReference>
<dbReference type="RefSeq" id="WP_252742279.1">
    <property type="nucleotide sequence ID" value="NZ_JAMXIB010000015.1"/>
</dbReference>
<evidence type="ECO:0000313" key="5">
    <source>
        <dbReference type="EMBL" id="MCO5725907.1"/>
    </source>
</evidence>
<dbReference type="InterPro" id="IPR003439">
    <property type="entry name" value="ABC_transporter-like_ATP-bd"/>
</dbReference>
<name>A0ABT1B1Y5_9FLAO</name>
<dbReference type="InterPro" id="IPR050095">
    <property type="entry name" value="ECF_ABC_transporter_ATP-bd"/>
</dbReference>
<keyword evidence="1" id="KW-0813">Transport</keyword>
<protein>
    <submittedName>
        <fullName evidence="5">ATP-binding cassette domain-containing protein</fullName>
    </submittedName>
</protein>
<dbReference type="SMART" id="SM00382">
    <property type="entry name" value="AAA"/>
    <property type="match status" value="2"/>
</dbReference>
<evidence type="ECO:0000259" key="4">
    <source>
        <dbReference type="PROSITE" id="PS50893"/>
    </source>
</evidence>
<sequence>MPVLPHTAIYTDNRSGKEALCRELLQGTPPPELRFLEGRRGELFSNARVASLLEEEARHGRAGLNTPADRELATLSSGERKKALLKHLLSTSPDFLIADNPLDHLDRNYQQELLELLENLSAQTLVIQFLSRQGDLFPFIHQYAFLNGSKLEGFPDYQPQPAPIAPGGPFQGSLPPAPERAPCPKGPLVAFRNVHLSYSGKPVLRALTWTIEPGDFWELRGPNGSGKTSLITLINGDNPKAYGQEIDLFGRRKGSGESVWEIKERIGYFTPAMTDRFRGYHTLDHMLISGLTDSVGLYIQPTDAQRSLAMAWLRLLQLDAGKDALFNDLTEGQQRLLMCARAMIKHPALLILDEPTAGLDDDSAALVVALIRKMATESETAIVFVSHREEPGLQAERILELHPGPEGSTGIVIHHKKAGERGRQTGH</sequence>
<accession>A0ABT1B1Y5</accession>
<dbReference type="PANTHER" id="PTHR43553:SF3">
    <property type="entry name" value="ABC TRANSPORTER ATP-BINDING PROTEIN MODF"/>
    <property type="match status" value="1"/>
</dbReference>
<keyword evidence="6" id="KW-1185">Reference proteome</keyword>
<keyword evidence="2" id="KW-0547">Nucleotide-binding</keyword>
<proteinExistence type="predicted"/>
<gene>
    <name evidence="5" type="ORF">NG653_13660</name>
</gene>
<evidence type="ECO:0000313" key="6">
    <source>
        <dbReference type="Proteomes" id="UP001206312"/>
    </source>
</evidence>
<dbReference type="Proteomes" id="UP001206312">
    <property type="component" value="Unassembled WGS sequence"/>
</dbReference>
<dbReference type="EMBL" id="JAMXIB010000015">
    <property type="protein sequence ID" value="MCO5725907.1"/>
    <property type="molecule type" value="Genomic_DNA"/>
</dbReference>
<organism evidence="5 6">
    <name type="scientific">Robiginitalea marina</name>
    <dbReference type="NCBI Taxonomy" id="2954105"/>
    <lineage>
        <taxon>Bacteria</taxon>
        <taxon>Pseudomonadati</taxon>
        <taxon>Bacteroidota</taxon>
        <taxon>Flavobacteriia</taxon>
        <taxon>Flavobacteriales</taxon>
        <taxon>Flavobacteriaceae</taxon>
        <taxon>Robiginitalea</taxon>
    </lineage>
</organism>
<evidence type="ECO:0000256" key="1">
    <source>
        <dbReference type="ARBA" id="ARBA00022448"/>
    </source>
</evidence>
<feature type="domain" description="ABC transporter" evidence="4">
    <location>
        <begin position="189"/>
        <end position="425"/>
    </location>
</feature>
<dbReference type="GO" id="GO:0005524">
    <property type="term" value="F:ATP binding"/>
    <property type="evidence" value="ECO:0007669"/>
    <property type="project" value="UniProtKB-KW"/>
</dbReference>
<comment type="caution">
    <text evidence="5">The sequence shown here is derived from an EMBL/GenBank/DDBJ whole genome shotgun (WGS) entry which is preliminary data.</text>
</comment>
<evidence type="ECO:0000256" key="3">
    <source>
        <dbReference type="ARBA" id="ARBA00022840"/>
    </source>
</evidence>
<dbReference type="Pfam" id="PF00005">
    <property type="entry name" value="ABC_tran"/>
    <property type="match status" value="1"/>
</dbReference>
<reference evidence="5 6" key="1">
    <citation type="submission" date="2022-06" db="EMBL/GenBank/DDBJ databases">
        <authorList>
            <person name="Xuan X."/>
        </authorList>
    </citation>
    <scope>NUCLEOTIDE SEQUENCE [LARGE SCALE GENOMIC DNA]</scope>
    <source>
        <strain evidence="5 6">2V75</strain>
    </source>
</reference>
<dbReference type="SUPFAM" id="SSF52540">
    <property type="entry name" value="P-loop containing nucleoside triphosphate hydrolases"/>
    <property type="match status" value="2"/>
</dbReference>
<evidence type="ECO:0000256" key="2">
    <source>
        <dbReference type="ARBA" id="ARBA00022741"/>
    </source>
</evidence>
<dbReference type="Gene3D" id="3.40.50.300">
    <property type="entry name" value="P-loop containing nucleotide triphosphate hydrolases"/>
    <property type="match status" value="2"/>
</dbReference>
<dbReference type="PANTHER" id="PTHR43553">
    <property type="entry name" value="HEAVY METAL TRANSPORTER"/>
    <property type="match status" value="1"/>
</dbReference>